<keyword evidence="1" id="KW-0472">Membrane</keyword>
<evidence type="ECO:0000313" key="2">
    <source>
        <dbReference type="EMBL" id="KAK7271848.1"/>
    </source>
</evidence>
<evidence type="ECO:0000256" key="1">
    <source>
        <dbReference type="SAM" id="Phobius"/>
    </source>
</evidence>
<keyword evidence="1" id="KW-0812">Transmembrane</keyword>
<feature type="transmembrane region" description="Helical" evidence="1">
    <location>
        <begin position="70"/>
        <end position="89"/>
    </location>
</feature>
<keyword evidence="1" id="KW-1133">Transmembrane helix</keyword>
<dbReference type="EMBL" id="JAYKXN010000007">
    <property type="protein sequence ID" value="KAK7271848.1"/>
    <property type="molecule type" value="Genomic_DNA"/>
</dbReference>
<feature type="transmembrane region" description="Helical" evidence="1">
    <location>
        <begin position="27"/>
        <end position="50"/>
    </location>
</feature>
<dbReference type="Proteomes" id="UP001359559">
    <property type="component" value="Unassembled WGS sequence"/>
</dbReference>
<name>A0AAN9FH73_CLITE</name>
<reference evidence="2 3" key="1">
    <citation type="submission" date="2024-01" db="EMBL/GenBank/DDBJ databases">
        <title>The genomes of 5 underutilized Papilionoideae crops provide insights into root nodulation and disease resistance.</title>
        <authorList>
            <person name="Yuan L."/>
        </authorList>
    </citation>
    <scope>NUCLEOTIDE SEQUENCE [LARGE SCALE GENOMIC DNA]</scope>
    <source>
        <strain evidence="2">LY-2023</strain>
        <tissue evidence="2">Leaf</tissue>
    </source>
</reference>
<organism evidence="2 3">
    <name type="scientific">Clitoria ternatea</name>
    <name type="common">Butterfly pea</name>
    <dbReference type="NCBI Taxonomy" id="43366"/>
    <lineage>
        <taxon>Eukaryota</taxon>
        <taxon>Viridiplantae</taxon>
        <taxon>Streptophyta</taxon>
        <taxon>Embryophyta</taxon>
        <taxon>Tracheophyta</taxon>
        <taxon>Spermatophyta</taxon>
        <taxon>Magnoliopsida</taxon>
        <taxon>eudicotyledons</taxon>
        <taxon>Gunneridae</taxon>
        <taxon>Pentapetalae</taxon>
        <taxon>rosids</taxon>
        <taxon>fabids</taxon>
        <taxon>Fabales</taxon>
        <taxon>Fabaceae</taxon>
        <taxon>Papilionoideae</taxon>
        <taxon>50 kb inversion clade</taxon>
        <taxon>NPAAA clade</taxon>
        <taxon>indigoferoid/millettioid clade</taxon>
        <taxon>Phaseoleae</taxon>
        <taxon>Clitoria</taxon>
    </lineage>
</organism>
<gene>
    <name evidence="2" type="ORF">RJT34_28084</name>
</gene>
<evidence type="ECO:0000313" key="3">
    <source>
        <dbReference type="Proteomes" id="UP001359559"/>
    </source>
</evidence>
<comment type="caution">
    <text evidence="2">The sequence shown here is derived from an EMBL/GenBank/DDBJ whole genome shotgun (WGS) entry which is preliminary data.</text>
</comment>
<dbReference type="AlphaFoldDB" id="A0AAN9FH73"/>
<sequence>MPLPEKADYIYIYIPLFSKRKKNISSWVYKIFLHHFGIACFPLLFVLYAFAADLFSPLLCENPTSNLCNLQFLISLVPSITWTFSSLHMHM</sequence>
<accession>A0AAN9FH73</accession>
<keyword evidence="3" id="KW-1185">Reference proteome</keyword>
<proteinExistence type="predicted"/>
<protein>
    <submittedName>
        <fullName evidence="2">Uncharacterized protein</fullName>
    </submittedName>
</protein>